<dbReference type="KEGG" id="gfm:Enr17x_59360"/>
<accession>A0A518IL81</accession>
<dbReference type="Proteomes" id="UP000318313">
    <property type="component" value="Chromosome"/>
</dbReference>
<proteinExistence type="predicted"/>
<keyword evidence="3" id="KW-1185">Reference proteome</keyword>
<evidence type="ECO:0000313" key="3">
    <source>
        <dbReference type="Proteomes" id="UP000318313"/>
    </source>
</evidence>
<feature type="region of interest" description="Disordered" evidence="1">
    <location>
        <begin position="47"/>
        <end position="67"/>
    </location>
</feature>
<reference evidence="2 3" key="1">
    <citation type="submission" date="2019-03" db="EMBL/GenBank/DDBJ databases">
        <title>Deep-cultivation of Planctomycetes and their phenomic and genomic characterization uncovers novel biology.</title>
        <authorList>
            <person name="Wiegand S."/>
            <person name="Jogler M."/>
            <person name="Boedeker C."/>
            <person name="Pinto D."/>
            <person name="Vollmers J."/>
            <person name="Rivas-Marin E."/>
            <person name="Kohn T."/>
            <person name="Peeters S.H."/>
            <person name="Heuer A."/>
            <person name="Rast P."/>
            <person name="Oberbeckmann S."/>
            <person name="Bunk B."/>
            <person name="Jeske O."/>
            <person name="Meyerdierks A."/>
            <person name="Storesund J.E."/>
            <person name="Kallscheuer N."/>
            <person name="Luecker S."/>
            <person name="Lage O.M."/>
            <person name="Pohl T."/>
            <person name="Merkel B.J."/>
            <person name="Hornburger P."/>
            <person name="Mueller R.-W."/>
            <person name="Bruemmer F."/>
            <person name="Labrenz M."/>
            <person name="Spormann A.M."/>
            <person name="Op den Camp H."/>
            <person name="Overmann J."/>
            <person name="Amann R."/>
            <person name="Jetten M.S.M."/>
            <person name="Mascher T."/>
            <person name="Medema M.H."/>
            <person name="Devos D.P."/>
            <person name="Kaster A.-K."/>
            <person name="Ovreas L."/>
            <person name="Rohde M."/>
            <person name="Galperin M.Y."/>
            <person name="Jogler C."/>
        </authorList>
    </citation>
    <scope>NUCLEOTIDE SEQUENCE [LARGE SCALE GENOMIC DNA]</scope>
    <source>
        <strain evidence="2 3">Enr17</strain>
    </source>
</reference>
<organism evidence="2 3">
    <name type="scientific">Gimesia fumaroli</name>
    <dbReference type="NCBI Taxonomy" id="2527976"/>
    <lineage>
        <taxon>Bacteria</taxon>
        <taxon>Pseudomonadati</taxon>
        <taxon>Planctomycetota</taxon>
        <taxon>Planctomycetia</taxon>
        <taxon>Planctomycetales</taxon>
        <taxon>Planctomycetaceae</taxon>
        <taxon>Gimesia</taxon>
    </lineage>
</organism>
<gene>
    <name evidence="2" type="ORF">Enr17x_59360</name>
</gene>
<evidence type="ECO:0000313" key="2">
    <source>
        <dbReference type="EMBL" id="QDV53853.1"/>
    </source>
</evidence>
<protein>
    <submittedName>
        <fullName evidence="2">Uncharacterized protein</fullName>
    </submittedName>
</protein>
<sequence length="67" mass="7667">MWRVRVTAKLTDEWILFESGNVLVEETSDRNVALKVLHTQEFSRSTKNASTVQRGVNDTGDQQNLVF</sequence>
<dbReference type="EMBL" id="CP037452">
    <property type="protein sequence ID" value="QDV53853.1"/>
    <property type="molecule type" value="Genomic_DNA"/>
</dbReference>
<dbReference type="AlphaFoldDB" id="A0A518IL81"/>
<name>A0A518IL81_9PLAN</name>
<evidence type="ECO:0000256" key="1">
    <source>
        <dbReference type="SAM" id="MobiDB-lite"/>
    </source>
</evidence>